<gene>
    <name evidence="1" type="ORF">AKJ17_03850</name>
</gene>
<dbReference type="Pfam" id="PF14281">
    <property type="entry name" value="PDDEXK_4"/>
    <property type="match status" value="1"/>
</dbReference>
<evidence type="ECO:0000313" key="1">
    <source>
        <dbReference type="EMBL" id="KOO04809.1"/>
    </source>
</evidence>
<dbReference type="InterPro" id="IPR029470">
    <property type="entry name" value="PDDEXK_4"/>
</dbReference>
<evidence type="ECO:0008006" key="3">
    <source>
        <dbReference type="Google" id="ProtNLM"/>
    </source>
</evidence>
<dbReference type="EMBL" id="LHPJ01000004">
    <property type="protein sequence ID" value="KOO04809.1"/>
    <property type="molecule type" value="Genomic_DNA"/>
</dbReference>
<sequence>MATKIKTPNDVRHLLSLAKHYKSSLMVEEGYNLFKVLRSPSDEVRLHSRFLGDILNVSGLHGLGVKPLKLLFEILGVIPINDNFNFEMHVEHKNIDLYLVNNTTKQALIIENKIYALDQEQQLFRYYNTAISEGYTDVTIVYLTLYGSEPSPYSLKGDNGVLEHPIVLLSYKNDIRKFIQNLVGQSAQFPSLRESLIQYLEIIKGLTGMSTNALYIKELKQLLLDTRTVDVVDPLQEALQELKYDAISGFFSMLATKVESRIGTLAFDSVVDYESACKVVTSYFTRGGARKVAVSYPLADYPGCELAIQLEGGEQLFFGITNDPENKNERLRSIVPVSGYKSDELWWPVYKYVNFEGYWNLNTLSSSEVMKLHDQNFLEEFTDYIVQEMELLKVHFAVNKSKWLSEFGHLI</sequence>
<dbReference type="Proteomes" id="UP000037515">
    <property type="component" value="Unassembled WGS sequence"/>
</dbReference>
<organism evidence="1 2">
    <name type="scientific">Vibrio nereis</name>
    <dbReference type="NCBI Taxonomy" id="693"/>
    <lineage>
        <taxon>Bacteria</taxon>
        <taxon>Pseudomonadati</taxon>
        <taxon>Pseudomonadota</taxon>
        <taxon>Gammaproteobacteria</taxon>
        <taxon>Vibrionales</taxon>
        <taxon>Vibrionaceae</taxon>
        <taxon>Vibrio</taxon>
    </lineage>
</organism>
<proteinExistence type="predicted"/>
<dbReference type="OrthoDB" id="6346224at2"/>
<dbReference type="AlphaFoldDB" id="A0A0M0HRW7"/>
<reference evidence="2" key="1">
    <citation type="submission" date="2015-08" db="EMBL/GenBank/DDBJ databases">
        <title>Vibrio galatheae sp. nov., a novel member of the Vibrionaceae family isolated from the Solomon Islands.</title>
        <authorList>
            <person name="Giubergia S."/>
            <person name="Machado H."/>
            <person name="Mateiu R.V."/>
            <person name="Gram L."/>
        </authorList>
    </citation>
    <scope>NUCLEOTIDE SEQUENCE [LARGE SCALE GENOMIC DNA]</scope>
    <source>
        <strain evidence="2">DSM 19584</strain>
    </source>
</reference>
<accession>A0A0M0HRW7</accession>
<protein>
    <recommendedName>
        <fullName evidence="3">PD-(D/E)XK nuclease superfamily protein</fullName>
    </recommendedName>
</protein>
<keyword evidence="2" id="KW-1185">Reference proteome</keyword>
<dbReference type="PATRIC" id="fig|693.5.peg.776"/>
<dbReference type="STRING" id="693.AKJ17_03850"/>
<dbReference type="RefSeq" id="WP_053394466.1">
    <property type="nucleotide sequence ID" value="NZ_LHPJ01000004.1"/>
</dbReference>
<name>A0A0M0HRW7_VIBNE</name>
<comment type="caution">
    <text evidence="1">The sequence shown here is derived from an EMBL/GenBank/DDBJ whole genome shotgun (WGS) entry which is preliminary data.</text>
</comment>
<evidence type="ECO:0000313" key="2">
    <source>
        <dbReference type="Proteomes" id="UP000037515"/>
    </source>
</evidence>